<dbReference type="EMBL" id="CP134146">
    <property type="protein sequence ID" value="WNC69688.1"/>
    <property type="molecule type" value="Genomic_DNA"/>
</dbReference>
<feature type="chain" id="PRO_5045819867" evidence="9">
    <location>
        <begin position="26"/>
        <end position="927"/>
    </location>
</feature>
<evidence type="ECO:0000256" key="3">
    <source>
        <dbReference type="ARBA" id="ARBA00022670"/>
    </source>
</evidence>
<dbReference type="Proteomes" id="UP001248581">
    <property type="component" value="Chromosome"/>
</dbReference>
<keyword evidence="13" id="KW-1185">Reference proteome</keyword>
<evidence type="ECO:0000259" key="10">
    <source>
        <dbReference type="Pfam" id="PF00675"/>
    </source>
</evidence>
<dbReference type="PROSITE" id="PS00143">
    <property type="entry name" value="INSULINASE"/>
    <property type="match status" value="1"/>
</dbReference>
<dbReference type="PANTHER" id="PTHR43690:SF17">
    <property type="entry name" value="PROTEIN YHJJ"/>
    <property type="match status" value="1"/>
</dbReference>
<dbReference type="PROSITE" id="PS51257">
    <property type="entry name" value="PROKAR_LIPOPROTEIN"/>
    <property type="match status" value="1"/>
</dbReference>
<proteinExistence type="inferred from homology"/>
<evidence type="ECO:0000256" key="5">
    <source>
        <dbReference type="ARBA" id="ARBA00022801"/>
    </source>
</evidence>
<gene>
    <name evidence="12" type="ORF">RI845_05955</name>
</gene>
<evidence type="ECO:0000313" key="13">
    <source>
        <dbReference type="Proteomes" id="UP001248581"/>
    </source>
</evidence>
<evidence type="ECO:0000256" key="9">
    <source>
        <dbReference type="SAM" id="SignalP"/>
    </source>
</evidence>
<feature type="domain" description="Peptidase M16 N-terminal" evidence="10">
    <location>
        <begin position="552"/>
        <end position="639"/>
    </location>
</feature>
<dbReference type="Gene3D" id="3.30.830.10">
    <property type="entry name" value="Metalloenzyme, LuxS/M16 peptidase-like"/>
    <property type="match status" value="4"/>
</dbReference>
<dbReference type="InterPro" id="IPR007863">
    <property type="entry name" value="Peptidase_M16_C"/>
</dbReference>
<evidence type="ECO:0000259" key="11">
    <source>
        <dbReference type="Pfam" id="PF05193"/>
    </source>
</evidence>
<sequence length="927" mass="102819">MKFLKPTLLSLSVSIALGLSGCATNADSTTSATAQNEQVQSSPLTYVRTVEGIEEYTLENGLKVLLYPDASQPKTLVNVTYRVGSLHENYGETGMAHLLEHMLFKGSTNYQNIDKEFKKRGMGKNASTWLDRTNYFETFDANEDSLEWSIGMEADRMVNATFTEEQLKSEMTVVRNEMERGETSPFRMLMGRMSSMAFLWHNYGKSTIGARSDVENFPFPRLREFYKKHYRPDNAVLTIAGRFDKEKTMALIEQKFGSIQKPEQPMQALYTVEPTQDGERSVNIRRVGDLPIVGLSYHAPSGLHQDSAALTLLTDILGDNTRGRLQKALVETGVATSAMNFMFNLKDSSQYLFFVEGNKDSDINELETKLLAITESLKDNPITQEELDLAKAKNARQAEQTMRNVTGVGMALSEYIAMGDYRHVFYSRDQIAETTLEQVQAAADAYLIRSNRTTGRFIPTEKPVRAEIPQAPDLTELLKDYKGKEVVAAGEVFDNTVPNIKSRLETIKWQEGTEVSIYPKKLRGGQVIISMHFPSGTADALAGNATAIGFIGAMVQKGNEKYSKEDIANKLDQLKSSISVSTSAGSTDVSINTDEENLDETIKFFGEIMATPTFPEKELEVMKRGSIANIEQQRNDPSSIAVNSFKKSLNNYPKGHPLAYYTLDERIANVKAVSSSELAPLYKSFTNINNGHVAVVGDVNAKEISQQLHATLVSFSNDTEYVRMAKTMKPEQGLVVSTETPDKANASLYLINPINMKVTHPDYLALAMASKIFGGDAFTSRVGARIRVKEGYSYSVGAGISANTLDEQGMFWGMAISAPENMDNVIAAFKEEIQKVVDDGFTAEELEQAVEGYISDRNRQWAANSTIASLLVKATKIDQDLSFYDEQIVALKKLTLEQVNDAFVKYIAAQQLNVFKAGDFAKVADQT</sequence>
<dbReference type="Pfam" id="PF05193">
    <property type="entry name" value="Peptidase_M16_C"/>
    <property type="match status" value="2"/>
</dbReference>
<organism evidence="12 13">
    <name type="scientific">Thalassotalea nanhaiensis</name>
    <dbReference type="NCBI Taxonomy" id="3065648"/>
    <lineage>
        <taxon>Bacteria</taxon>
        <taxon>Pseudomonadati</taxon>
        <taxon>Pseudomonadota</taxon>
        <taxon>Gammaproteobacteria</taxon>
        <taxon>Alteromonadales</taxon>
        <taxon>Colwelliaceae</taxon>
        <taxon>Thalassotalea</taxon>
    </lineage>
</organism>
<evidence type="ECO:0000256" key="1">
    <source>
        <dbReference type="ARBA" id="ARBA00001947"/>
    </source>
</evidence>
<dbReference type="SUPFAM" id="SSF63411">
    <property type="entry name" value="LuxS/MPP-like metallohydrolase"/>
    <property type="match status" value="4"/>
</dbReference>
<feature type="domain" description="Peptidase M16 C-terminal" evidence="11">
    <location>
        <begin position="677"/>
        <end position="851"/>
    </location>
</feature>
<keyword evidence="3" id="KW-0645">Protease</keyword>
<accession>A0ABY9TMZ5</accession>
<keyword evidence="5" id="KW-0378">Hydrolase</keyword>
<dbReference type="Pfam" id="PF00675">
    <property type="entry name" value="Peptidase_M16"/>
    <property type="match status" value="2"/>
</dbReference>
<evidence type="ECO:0000256" key="2">
    <source>
        <dbReference type="ARBA" id="ARBA00007261"/>
    </source>
</evidence>
<evidence type="ECO:0000256" key="7">
    <source>
        <dbReference type="ARBA" id="ARBA00023049"/>
    </source>
</evidence>
<feature type="signal peptide" evidence="9">
    <location>
        <begin position="1"/>
        <end position="25"/>
    </location>
</feature>
<feature type="domain" description="Peptidase M16 N-terminal" evidence="10">
    <location>
        <begin position="64"/>
        <end position="209"/>
    </location>
</feature>
<keyword evidence="9" id="KW-0732">Signal</keyword>
<dbReference type="InterPro" id="IPR050626">
    <property type="entry name" value="Peptidase_M16"/>
</dbReference>
<comment type="similarity">
    <text evidence="2 8">Belongs to the peptidase M16 family.</text>
</comment>
<feature type="domain" description="Peptidase M16 C-terminal" evidence="11">
    <location>
        <begin position="221"/>
        <end position="393"/>
    </location>
</feature>
<evidence type="ECO:0000256" key="8">
    <source>
        <dbReference type="RuleBase" id="RU004447"/>
    </source>
</evidence>
<dbReference type="InterPro" id="IPR001431">
    <property type="entry name" value="Pept_M16_Zn_BS"/>
</dbReference>
<keyword evidence="4" id="KW-0479">Metal-binding</keyword>
<name>A0ABY9TMZ5_9GAMM</name>
<dbReference type="InterPro" id="IPR011765">
    <property type="entry name" value="Pept_M16_N"/>
</dbReference>
<evidence type="ECO:0000256" key="4">
    <source>
        <dbReference type="ARBA" id="ARBA00022723"/>
    </source>
</evidence>
<dbReference type="PANTHER" id="PTHR43690">
    <property type="entry name" value="NARDILYSIN"/>
    <property type="match status" value="1"/>
</dbReference>
<keyword evidence="7" id="KW-0482">Metalloprotease</keyword>
<reference evidence="13" key="1">
    <citation type="submission" date="2023-09" db="EMBL/GenBank/DDBJ databases">
        <authorList>
            <person name="Li S."/>
            <person name="Li X."/>
            <person name="Zhang C."/>
            <person name="Zhao Z."/>
        </authorList>
    </citation>
    <scope>NUCLEOTIDE SEQUENCE [LARGE SCALE GENOMIC DNA]</scope>
    <source>
        <strain evidence="13">SQ345</strain>
    </source>
</reference>
<evidence type="ECO:0000313" key="12">
    <source>
        <dbReference type="EMBL" id="WNC69688.1"/>
    </source>
</evidence>
<keyword evidence="6" id="KW-0862">Zinc</keyword>
<protein>
    <submittedName>
        <fullName evidence="12">Pitrilysin family protein</fullName>
    </submittedName>
</protein>
<dbReference type="RefSeq" id="WP_348388831.1">
    <property type="nucleotide sequence ID" value="NZ_CP134146.1"/>
</dbReference>
<comment type="cofactor">
    <cofactor evidence="1">
        <name>Zn(2+)</name>
        <dbReference type="ChEBI" id="CHEBI:29105"/>
    </cofactor>
</comment>
<evidence type="ECO:0000256" key="6">
    <source>
        <dbReference type="ARBA" id="ARBA00022833"/>
    </source>
</evidence>
<dbReference type="InterPro" id="IPR011249">
    <property type="entry name" value="Metalloenz_LuxS/M16"/>
</dbReference>